<dbReference type="AlphaFoldDB" id="A0A1I7SYA8"/>
<evidence type="ECO:0000313" key="2">
    <source>
        <dbReference type="WBParaSite" id="Csp11.Scaffold290.g750.t1"/>
    </source>
</evidence>
<dbReference type="WBParaSite" id="Csp11.Scaffold290.g750.t1">
    <property type="protein sequence ID" value="Csp11.Scaffold290.g750.t1"/>
    <property type="gene ID" value="Csp11.Scaffold290.g750"/>
</dbReference>
<reference evidence="2" key="1">
    <citation type="submission" date="2016-11" db="UniProtKB">
        <authorList>
            <consortium name="WormBaseParasite"/>
        </authorList>
    </citation>
    <scope>IDENTIFICATION</scope>
</reference>
<dbReference type="InterPro" id="IPR042317">
    <property type="entry name" value="She-1-like"/>
</dbReference>
<organism evidence="1 2">
    <name type="scientific">Caenorhabditis tropicalis</name>
    <dbReference type="NCBI Taxonomy" id="1561998"/>
    <lineage>
        <taxon>Eukaryota</taxon>
        <taxon>Metazoa</taxon>
        <taxon>Ecdysozoa</taxon>
        <taxon>Nematoda</taxon>
        <taxon>Chromadorea</taxon>
        <taxon>Rhabditida</taxon>
        <taxon>Rhabditina</taxon>
        <taxon>Rhabditomorpha</taxon>
        <taxon>Rhabditoidea</taxon>
        <taxon>Rhabditidae</taxon>
        <taxon>Peloderinae</taxon>
        <taxon>Caenorhabditis</taxon>
    </lineage>
</organism>
<sequence>MDSISQFRANLRQCSRRDRQIVDSFKVNLPFVRIETDKNYASVTVMENRIQVLRVTLSKRKLRLRKKTVVQISDSIEGEYSREFHSTQDFDFILESFLSAISHRNITIDILNLALKHPQGVMESKFLCAQVYFLPINETRIIGELNTNWQSGRMMLAGKRYNIVPTGHYADIGKITFWKPSLLECNLGALISGILWRMSTEMEYYYIPGLEVVESEYEEITRRFEGRMTRHGQVTVLHITNENAPERKLLVKITKCGVIIQKSAFDAILNIPKDQCLFDWMCSKCDNSVASWYFRKTNGLEN</sequence>
<dbReference type="PANTHER" id="PTHR31006:SF4">
    <property type="entry name" value="F-BOX DOMAIN-CONTAINING PROTEIN"/>
    <property type="match status" value="1"/>
</dbReference>
<evidence type="ECO:0000313" key="1">
    <source>
        <dbReference type="Proteomes" id="UP000095282"/>
    </source>
</evidence>
<keyword evidence="1" id="KW-1185">Reference proteome</keyword>
<name>A0A1I7SYA8_9PELO</name>
<protein>
    <submittedName>
        <fullName evidence="2">FBA_2 domain-containing protein</fullName>
    </submittedName>
</protein>
<proteinExistence type="predicted"/>
<dbReference type="PANTHER" id="PTHR31006">
    <property type="entry name" value="F-BOX DOMAIN-CONTAINING PROTEIN-RELATED-RELATED"/>
    <property type="match status" value="1"/>
</dbReference>
<dbReference type="Proteomes" id="UP000095282">
    <property type="component" value="Unplaced"/>
</dbReference>
<accession>A0A1I7SYA8</accession>